<feature type="domain" description="TACO1/YebC-like second and third" evidence="4">
    <location>
        <begin position="83"/>
        <end position="141"/>
    </location>
</feature>
<accession>A0A2M7UV80</accession>
<dbReference type="Pfam" id="PF01709">
    <property type="entry name" value="Transcrip_reg"/>
    <property type="match status" value="1"/>
</dbReference>
<sequence length="141" mass="15455">MSGHSHSKTIKREKNITDQKRGQMFSKLARVISVAVKEGGPNPETNSKLKIAIEQAKGSNMPKENIERAIKRASGGELEEEKLEEVFFEAYGPGGIAIIIEGITDNTKRTLGEIKQILSRGGGKLVGEGSVKWMFERKGCI</sequence>
<dbReference type="Gene3D" id="3.30.70.980">
    <property type="match status" value="1"/>
</dbReference>
<dbReference type="Proteomes" id="UP000230081">
    <property type="component" value="Unassembled WGS sequence"/>
</dbReference>
<dbReference type="Gene3D" id="1.10.10.200">
    <property type="match status" value="1"/>
</dbReference>
<dbReference type="InterPro" id="IPR017856">
    <property type="entry name" value="Integrase-like_N"/>
</dbReference>
<evidence type="ECO:0000259" key="5">
    <source>
        <dbReference type="Pfam" id="PF20772"/>
    </source>
</evidence>
<dbReference type="EMBL" id="PFPA01000076">
    <property type="protein sequence ID" value="PIZ87899.1"/>
    <property type="molecule type" value="Genomic_DNA"/>
</dbReference>
<dbReference type="InterPro" id="IPR048300">
    <property type="entry name" value="TACO1_YebC-like_2nd/3rd_dom"/>
</dbReference>
<dbReference type="Pfam" id="PF20772">
    <property type="entry name" value="TACO1_YebC_N"/>
    <property type="match status" value="1"/>
</dbReference>
<protein>
    <submittedName>
        <fullName evidence="6">YebC/PmpR family DNA-binding transcriptional regulator</fullName>
    </submittedName>
</protein>
<comment type="similarity">
    <text evidence="1">Belongs to the TACO1 family.</text>
</comment>
<dbReference type="AlphaFoldDB" id="A0A2M7UV80"/>
<keyword evidence="3" id="KW-0804">Transcription</keyword>
<name>A0A2M7UV80_9BACT</name>
<evidence type="ECO:0000259" key="4">
    <source>
        <dbReference type="Pfam" id="PF01709"/>
    </source>
</evidence>
<comment type="caution">
    <text evidence="6">The sequence shown here is derived from an EMBL/GenBank/DDBJ whole genome shotgun (WGS) entry which is preliminary data.</text>
</comment>
<evidence type="ECO:0000256" key="2">
    <source>
        <dbReference type="ARBA" id="ARBA00023015"/>
    </source>
</evidence>
<gene>
    <name evidence="6" type="ORF">COX91_03110</name>
</gene>
<dbReference type="SUPFAM" id="SSF75625">
    <property type="entry name" value="YebC-like"/>
    <property type="match status" value="1"/>
</dbReference>
<dbReference type="InterPro" id="IPR029072">
    <property type="entry name" value="YebC-like"/>
</dbReference>
<evidence type="ECO:0000313" key="6">
    <source>
        <dbReference type="EMBL" id="PIZ87899.1"/>
    </source>
</evidence>
<evidence type="ECO:0000256" key="1">
    <source>
        <dbReference type="ARBA" id="ARBA00008724"/>
    </source>
</evidence>
<evidence type="ECO:0000256" key="3">
    <source>
        <dbReference type="ARBA" id="ARBA00023163"/>
    </source>
</evidence>
<keyword evidence="6" id="KW-0238">DNA-binding</keyword>
<proteinExistence type="inferred from homology"/>
<dbReference type="InterPro" id="IPR049083">
    <property type="entry name" value="TACO1_YebC_N"/>
</dbReference>
<dbReference type="InterPro" id="IPR002876">
    <property type="entry name" value="Transcrip_reg_TACO1-like"/>
</dbReference>
<feature type="non-terminal residue" evidence="6">
    <location>
        <position position="141"/>
    </location>
</feature>
<reference evidence="7" key="1">
    <citation type="submission" date="2017-09" db="EMBL/GenBank/DDBJ databases">
        <title>Depth-based differentiation of microbial function through sediment-hosted aquifers and enrichment of novel symbionts in the deep terrestrial subsurface.</title>
        <authorList>
            <person name="Probst A.J."/>
            <person name="Ladd B."/>
            <person name="Jarett J.K."/>
            <person name="Geller-Mcgrath D.E."/>
            <person name="Sieber C.M.K."/>
            <person name="Emerson J.B."/>
            <person name="Anantharaman K."/>
            <person name="Thomas B.C."/>
            <person name="Malmstrom R."/>
            <person name="Stieglmeier M."/>
            <person name="Klingl A."/>
            <person name="Woyke T."/>
            <person name="Ryan C.M."/>
            <person name="Banfield J.F."/>
        </authorList>
    </citation>
    <scope>NUCLEOTIDE SEQUENCE [LARGE SCALE GENOMIC DNA]</scope>
</reference>
<keyword evidence="2" id="KW-0805">Transcription regulation</keyword>
<dbReference type="GO" id="GO:0003677">
    <property type="term" value="F:DNA binding"/>
    <property type="evidence" value="ECO:0007669"/>
    <property type="project" value="UniProtKB-KW"/>
</dbReference>
<dbReference type="GO" id="GO:0005737">
    <property type="term" value="C:cytoplasm"/>
    <property type="evidence" value="ECO:0007669"/>
    <property type="project" value="UniProtKB-ARBA"/>
</dbReference>
<dbReference type="InterPro" id="IPR026564">
    <property type="entry name" value="Transcrip_reg_TACO1-like_dom3"/>
</dbReference>
<feature type="domain" description="TACO1/YebC-like N-terminal" evidence="5">
    <location>
        <begin position="5"/>
        <end position="76"/>
    </location>
</feature>
<dbReference type="PANTHER" id="PTHR12532:SF0">
    <property type="entry name" value="TRANSLATIONAL ACTIVATOR OF CYTOCHROME C OXIDASE 1"/>
    <property type="match status" value="1"/>
</dbReference>
<dbReference type="PANTHER" id="PTHR12532">
    <property type="entry name" value="TRANSLATIONAL ACTIVATOR OF CYTOCHROME C OXIDASE 1"/>
    <property type="match status" value="1"/>
</dbReference>
<dbReference type="FunFam" id="1.10.10.200:FF:000002">
    <property type="entry name" value="Probable transcriptional regulatory protein CLM62_37755"/>
    <property type="match status" value="1"/>
</dbReference>
<organism evidence="6 7">
    <name type="scientific">Candidatus Nealsonbacteria bacterium CG_4_10_14_0_2_um_filter_39_15</name>
    <dbReference type="NCBI Taxonomy" id="1974681"/>
    <lineage>
        <taxon>Bacteria</taxon>
        <taxon>Candidatus Nealsoniibacteriota</taxon>
    </lineage>
</organism>
<evidence type="ECO:0000313" key="7">
    <source>
        <dbReference type="Proteomes" id="UP000230081"/>
    </source>
</evidence>